<accession>A0ABW0NSI5</accession>
<dbReference type="PROSITE" id="PS00622">
    <property type="entry name" value="HTH_LUXR_1"/>
    <property type="match status" value="1"/>
</dbReference>
<keyword evidence="2" id="KW-0805">Transcription regulation</keyword>
<dbReference type="RefSeq" id="WP_386740686.1">
    <property type="nucleotide sequence ID" value="NZ_JBHSMG010000003.1"/>
</dbReference>
<dbReference type="InterPro" id="IPR001789">
    <property type="entry name" value="Sig_transdc_resp-reg_receiver"/>
</dbReference>
<keyword evidence="1 5" id="KW-0597">Phosphoprotein</keyword>
<dbReference type="PROSITE" id="PS50110">
    <property type="entry name" value="RESPONSE_REGULATORY"/>
    <property type="match status" value="1"/>
</dbReference>
<organism evidence="9 10">
    <name type="scientific">Lysinimonas soli</name>
    <dbReference type="NCBI Taxonomy" id="1074233"/>
    <lineage>
        <taxon>Bacteria</taxon>
        <taxon>Bacillati</taxon>
        <taxon>Actinomycetota</taxon>
        <taxon>Actinomycetes</taxon>
        <taxon>Micrococcales</taxon>
        <taxon>Microbacteriaceae</taxon>
        <taxon>Lysinimonas</taxon>
    </lineage>
</organism>
<evidence type="ECO:0000313" key="10">
    <source>
        <dbReference type="Proteomes" id="UP001596039"/>
    </source>
</evidence>
<comment type="caution">
    <text evidence="9">The sequence shown here is derived from an EMBL/GenBank/DDBJ whole genome shotgun (WGS) entry which is preliminary data.</text>
</comment>
<keyword evidence="10" id="KW-1185">Reference proteome</keyword>
<feature type="domain" description="HTH luxR-type" evidence="7">
    <location>
        <begin position="192"/>
        <end position="257"/>
    </location>
</feature>
<dbReference type="Gene3D" id="3.40.50.2300">
    <property type="match status" value="1"/>
</dbReference>
<dbReference type="PANTHER" id="PTHR43214:SF24">
    <property type="entry name" value="TRANSCRIPTIONAL REGULATORY PROTEIN NARL-RELATED"/>
    <property type="match status" value="1"/>
</dbReference>
<dbReference type="InterPro" id="IPR016032">
    <property type="entry name" value="Sig_transdc_resp-reg_C-effctor"/>
</dbReference>
<feature type="compositionally biased region" description="Basic and acidic residues" evidence="6">
    <location>
        <begin position="1"/>
        <end position="10"/>
    </location>
</feature>
<evidence type="ECO:0000256" key="6">
    <source>
        <dbReference type="SAM" id="MobiDB-lite"/>
    </source>
</evidence>
<dbReference type="SMART" id="SM00448">
    <property type="entry name" value="REC"/>
    <property type="match status" value="1"/>
</dbReference>
<evidence type="ECO:0000256" key="1">
    <source>
        <dbReference type="ARBA" id="ARBA00022553"/>
    </source>
</evidence>
<dbReference type="EMBL" id="JBHSMG010000003">
    <property type="protein sequence ID" value="MFC5502968.1"/>
    <property type="molecule type" value="Genomic_DNA"/>
</dbReference>
<dbReference type="InterPro" id="IPR058245">
    <property type="entry name" value="NreC/VraR/RcsB-like_REC"/>
</dbReference>
<feature type="region of interest" description="Disordered" evidence="6">
    <location>
        <begin position="1"/>
        <end position="23"/>
    </location>
</feature>
<proteinExistence type="predicted"/>
<dbReference type="PRINTS" id="PR00038">
    <property type="entry name" value="HTHLUXR"/>
</dbReference>
<evidence type="ECO:0000259" key="8">
    <source>
        <dbReference type="PROSITE" id="PS50110"/>
    </source>
</evidence>
<dbReference type="InterPro" id="IPR011006">
    <property type="entry name" value="CheY-like_superfamily"/>
</dbReference>
<evidence type="ECO:0000256" key="4">
    <source>
        <dbReference type="ARBA" id="ARBA00023163"/>
    </source>
</evidence>
<dbReference type="Proteomes" id="UP001596039">
    <property type="component" value="Unassembled WGS sequence"/>
</dbReference>
<protein>
    <submittedName>
        <fullName evidence="9">Response regulator</fullName>
    </submittedName>
</protein>
<feature type="domain" description="Response regulatory" evidence="8">
    <location>
        <begin position="50"/>
        <end position="165"/>
    </location>
</feature>
<feature type="modified residue" description="4-aspartylphosphate" evidence="5">
    <location>
        <position position="100"/>
    </location>
</feature>
<dbReference type="InterPro" id="IPR000792">
    <property type="entry name" value="Tscrpt_reg_LuxR_C"/>
</dbReference>
<name>A0ABW0NSI5_9MICO</name>
<dbReference type="CDD" id="cd17535">
    <property type="entry name" value="REC_NarL-like"/>
    <property type="match status" value="1"/>
</dbReference>
<reference evidence="10" key="1">
    <citation type="journal article" date="2019" name="Int. J. Syst. Evol. Microbiol.">
        <title>The Global Catalogue of Microorganisms (GCM) 10K type strain sequencing project: providing services to taxonomists for standard genome sequencing and annotation.</title>
        <authorList>
            <consortium name="The Broad Institute Genomics Platform"/>
            <consortium name="The Broad Institute Genome Sequencing Center for Infectious Disease"/>
            <person name="Wu L."/>
            <person name="Ma J."/>
        </authorList>
    </citation>
    <scope>NUCLEOTIDE SEQUENCE [LARGE SCALE GENOMIC DNA]</scope>
    <source>
        <strain evidence="10">CGMCC 4.6997</strain>
    </source>
</reference>
<dbReference type="SUPFAM" id="SSF46894">
    <property type="entry name" value="C-terminal effector domain of the bipartite response regulators"/>
    <property type="match status" value="1"/>
</dbReference>
<evidence type="ECO:0000256" key="2">
    <source>
        <dbReference type="ARBA" id="ARBA00023015"/>
    </source>
</evidence>
<dbReference type="CDD" id="cd06170">
    <property type="entry name" value="LuxR_C_like"/>
    <property type="match status" value="1"/>
</dbReference>
<dbReference type="PROSITE" id="PS50043">
    <property type="entry name" value="HTH_LUXR_2"/>
    <property type="match status" value="1"/>
</dbReference>
<dbReference type="Pfam" id="PF00196">
    <property type="entry name" value="GerE"/>
    <property type="match status" value="1"/>
</dbReference>
<evidence type="ECO:0000256" key="3">
    <source>
        <dbReference type="ARBA" id="ARBA00023125"/>
    </source>
</evidence>
<dbReference type="InterPro" id="IPR039420">
    <property type="entry name" value="WalR-like"/>
</dbReference>
<dbReference type="SUPFAM" id="SSF52172">
    <property type="entry name" value="CheY-like"/>
    <property type="match status" value="1"/>
</dbReference>
<evidence type="ECO:0000313" key="9">
    <source>
        <dbReference type="EMBL" id="MFC5502968.1"/>
    </source>
</evidence>
<dbReference type="Pfam" id="PF00072">
    <property type="entry name" value="Response_reg"/>
    <property type="match status" value="1"/>
</dbReference>
<dbReference type="SMART" id="SM00421">
    <property type="entry name" value="HTH_LUXR"/>
    <property type="match status" value="1"/>
</dbReference>
<keyword evidence="3" id="KW-0238">DNA-binding</keyword>
<dbReference type="PANTHER" id="PTHR43214">
    <property type="entry name" value="TWO-COMPONENT RESPONSE REGULATOR"/>
    <property type="match status" value="1"/>
</dbReference>
<gene>
    <name evidence="9" type="ORF">ACFPJ4_12025</name>
</gene>
<evidence type="ECO:0000259" key="7">
    <source>
        <dbReference type="PROSITE" id="PS50043"/>
    </source>
</evidence>
<evidence type="ECO:0000256" key="5">
    <source>
        <dbReference type="PROSITE-ProRule" id="PRU00169"/>
    </source>
</evidence>
<sequence length="265" mass="28215">MIESRHETSTHPRPPRPGRLPAARCPTCRRIARPKVREPTSTIQEQDMISVVIVDDEALLRSALSMIVAAAPDIDVLATADATSAIPVISTARPDVVLLDIRMPERDGLSILREIRRRGLPSHVVMLTTFDADEYIAEALEEGARGFLLKDTEPDDLQQFIRAVAGGGVVLGASVGRRVVSGLGSARPSAGEDALIARLTPRELLVLQHAASGLGNAEIGERIHLSVGTVKDHMSSVLTKLGVSTRVQAVLIAERSGVLSGPSTG</sequence>
<keyword evidence="4" id="KW-0804">Transcription</keyword>